<organism evidence="1 2">
    <name type="scientific">Smallanthus sonchifolius</name>
    <dbReference type="NCBI Taxonomy" id="185202"/>
    <lineage>
        <taxon>Eukaryota</taxon>
        <taxon>Viridiplantae</taxon>
        <taxon>Streptophyta</taxon>
        <taxon>Embryophyta</taxon>
        <taxon>Tracheophyta</taxon>
        <taxon>Spermatophyta</taxon>
        <taxon>Magnoliopsida</taxon>
        <taxon>eudicotyledons</taxon>
        <taxon>Gunneridae</taxon>
        <taxon>Pentapetalae</taxon>
        <taxon>asterids</taxon>
        <taxon>campanulids</taxon>
        <taxon>Asterales</taxon>
        <taxon>Asteraceae</taxon>
        <taxon>Asteroideae</taxon>
        <taxon>Heliantheae alliance</taxon>
        <taxon>Millerieae</taxon>
        <taxon>Smallanthus</taxon>
    </lineage>
</organism>
<sequence>MRREGGGGGERWTEKIDEEITVTWNNQSYPVWVKEIEHSWPPEMKETLDSDREGISDGDGTGLMDLEEGEIRPMGVPELRKMGFLITGNPETHVGGETPDHARETEGGMSIKMGHEYGASSRKRPRCHISPIHIDPSNNNSMGGYGDIGIVIPPFPDLNNLANFYSGASNVPLSAETSQPNGIFGMDSGSVIPESQSAGNLGEADKEVAATIEVGNCVGIQVGDFANQVQ</sequence>
<comment type="caution">
    <text evidence="1">The sequence shown here is derived from an EMBL/GenBank/DDBJ whole genome shotgun (WGS) entry which is preliminary data.</text>
</comment>
<reference evidence="2" key="1">
    <citation type="journal article" date="2022" name="Mol. Ecol. Resour.">
        <title>The genomes of chicory, endive, great burdock and yacon provide insights into Asteraceae palaeo-polyploidization history and plant inulin production.</title>
        <authorList>
            <person name="Fan W."/>
            <person name="Wang S."/>
            <person name="Wang H."/>
            <person name="Wang A."/>
            <person name="Jiang F."/>
            <person name="Liu H."/>
            <person name="Zhao H."/>
            <person name="Xu D."/>
            <person name="Zhang Y."/>
        </authorList>
    </citation>
    <scope>NUCLEOTIDE SEQUENCE [LARGE SCALE GENOMIC DNA]</scope>
    <source>
        <strain evidence="2">cv. Yunnan</strain>
    </source>
</reference>
<evidence type="ECO:0000313" key="2">
    <source>
        <dbReference type="Proteomes" id="UP001056120"/>
    </source>
</evidence>
<gene>
    <name evidence="1" type="ORF">L1987_02407</name>
</gene>
<keyword evidence="2" id="KW-1185">Reference proteome</keyword>
<name>A0ACB9K7Q6_9ASTR</name>
<accession>A0ACB9K7Q6</accession>
<protein>
    <submittedName>
        <fullName evidence="1">Uncharacterized protein</fullName>
    </submittedName>
</protein>
<reference evidence="1 2" key="2">
    <citation type="journal article" date="2022" name="Mol. Ecol. Resour.">
        <title>The genomes of chicory, endive, great burdock and yacon provide insights into Asteraceae paleo-polyploidization history and plant inulin production.</title>
        <authorList>
            <person name="Fan W."/>
            <person name="Wang S."/>
            <person name="Wang H."/>
            <person name="Wang A."/>
            <person name="Jiang F."/>
            <person name="Liu H."/>
            <person name="Zhao H."/>
            <person name="Xu D."/>
            <person name="Zhang Y."/>
        </authorList>
    </citation>
    <scope>NUCLEOTIDE SEQUENCE [LARGE SCALE GENOMIC DNA]</scope>
    <source>
        <strain evidence="2">cv. Yunnan</strain>
        <tissue evidence="1">Leaves</tissue>
    </source>
</reference>
<evidence type="ECO:0000313" key="1">
    <source>
        <dbReference type="EMBL" id="KAI3828307.1"/>
    </source>
</evidence>
<dbReference type="Proteomes" id="UP001056120">
    <property type="component" value="Linkage Group LG01"/>
</dbReference>
<dbReference type="EMBL" id="CM042018">
    <property type="protein sequence ID" value="KAI3828307.1"/>
    <property type="molecule type" value="Genomic_DNA"/>
</dbReference>
<proteinExistence type="predicted"/>